<dbReference type="Pfam" id="PF00359">
    <property type="entry name" value="PTS_EIIA_2"/>
    <property type="match status" value="1"/>
</dbReference>
<evidence type="ECO:0000256" key="3">
    <source>
        <dbReference type="ARBA" id="ARBA00023163"/>
    </source>
</evidence>
<dbReference type="PANTHER" id="PTHR30185:SF18">
    <property type="entry name" value="TRANSCRIPTIONAL REGULATOR MTLR"/>
    <property type="match status" value="1"/>
</dbReference>
<dbReference type="CDD" id="cd00211">
    <property type="entry name" value="PTS_IIA_fru"/>
    <property type="match status" value="1"/>
</dbReference>
<proteinExistence type="predicted"/>
<dbReference type="OrthoDB" id="1640042at2"/>
<dbReference type="InterPro" id="IPR001034">
    <property type="entry name" value="DeoR_HTH"/>
</dbReference>
<keyword evidence="1" id="KW-0808">Transferase</keyword>
<feature type="domain" description="HTH deoR-type" evidence="4">
    <location>
        <begin position="2"/>
        <end position="54"/>
    </location>
</feature>
<feature type="domain" description="PTS EIIA type-2" evidence="5">
    <location>
        <begin position="484"/>
        <end position="620"/>
    </location>
</feature>
<dbReference type="STRING" id="216946.STURO_v1c07730"/>
<sequence length="620" mass="73378">MKKERQLRILNTIINYRKVDINVLIKYFDISEKTLTRDIDDINNFIKEYGNFKLTNNEYEIKFEGITENILSKIQLDESLLLKEERLLYIFLTLLKDKLVTKSDLEDDLDVSLNQIDEDLNDLDIILKKYNLSINITKQGIKLEDILIDQEIKIIIDIITKYVLFKKVYSILKLNKIEKLFSNYVYRSLKLKYKIDIYNKIFYWLLEFTSNQVNISNLNLIIMSIKLTFWMNHPKNSILLNNIDNIEYYNEFINLIKDIYSDESYEKFFYKCLSSQKEEILTDYINLLDVKISNLFNKKLKLSLDTLERIKNHISSNIIIDNTDDFIIEEYIRNLTHYKTIYKEIWDINNDLLIEKFGEYKNIELLKYEIFIHILVWFDSYIYEKKLKILTICIGGMGQSAMIKNHLNSLYRNSIVENIPYSLVSKDYLKNFDLVISSIDLNEFDLNNFIVMPIILLLSKKNDIHKIITEKIYKKLIGENMKSEILKKENIKINQFAKDKVEAIKQCGKLLKELGYIEESYISSMLEREKKFSVYIGNYLAIPHGMNDTGVLKDGIVVIHYKDPINYDSNLVHFFIGIAAKSDNHIEILSNIAEKMMDIDFVNDLIKNPSADRILKEFNL</sequence>
<evidence type="ECO:0000256" key="1">
    <source>
        <dbReference type="ARBA" id="ARBA00022679"/>
    </source>
</evidence>
<dbReference type="KEGG" id="stur:STURON_00776"/>
<evidence type="ECO:0000259" key="5">
    <source>
        <dbReference type="PROSITE" id="PS51094"/>
    </source>
</evidence>
<dbReference type="PROSITE" id="PS51000">
    <property type="entry name" value="HTH_DEOR_2"/>
    <property type="match status" value="1"/>
</dbReference>
<dbReference type="InterPro" id="IPR036388">
    <property type="entry name" value="WH-like_DNA-bd_sf"/>
</dbReference>
<protein>
    <submittedName>
        <fullName evidence="6">PTS system mannitol-specific IIA component</fullName>
    </submittedName>
</protein>
<dbReference type="InterPro" id="IPR050661">
    <property type="entry name" value="BglG_antiterminators"/>
</dbReference>
<dbReference type="GO" id="GO:0009401">
    <property type="term" value="P:phosphoenolpyruvate-dependent sugar phosphotransferase system"/>
    <property type="evidence" value="ECO:0007669"/>
    <property type="project" value="InterPro"/>
</dbReference>
<evidence type="ECO:0000259" key="4">
    <source>
        <dbReference type="PROSITE" id="PS51000"/>
    </source>
</evidence>
<organism evidence="6 7">
    <name type="scientific">Spiroplasma turonicum</name>
    <dbReference type="NCBI Taxonomy" id="216946"/>
    <lineage>
        <taxon>Bacteria</taxon>
        <taxon>Bacillati</taxon>
        <taxon>Mycoplasmatota</taxon>
        <taxon>Mollicutes</taxon>
        <taxon>Entomoplasmatales</taxon>
        <taxon>Spiroplasmataceae</taxon>
        <taxon>Spiroplasma</taxon>
    </lineage>
</organism>
<dbReference type="AlphaFoldDB" id="A0A0K1P822"/>
<accession>A0A0K1P822</accession>
<keyword evidence="3" id="KW-0804">Transcription</keyword>
<name>A0A0K1P822_9MOLU</name>
<dbReference type="SUPFAM" id="SSF52794">
    <property type="entry name" value="PTS system IIB component-like"/>
    <property type="match status" value="1"/>
</dbReference>
<gene>
    <name evidence="6" type="primary">mtlA1</name>
    <name evidence="6" type="ORF">STURON_00776</name>
</gene>
<dbReference type="InterPro" id="IPR016152">
    <property type="entry name" value="PTrfase/Anion_transptr"/>
</dbReference>
<reference evidence="6 7" key="1">
    <citation type="journal article" date="2015" name="Genome Announc.">
        <title>Complete Genome Sequence of Spiroplasma turonicum Strain Tab4cT, a Parasite of a Horse Fly, Haematopota sp. (Diptera: Tabanidae).</title>
        <authorList>
            <person name="Davis R.E."/>
            <person name="Shao J."/>
            <person name="Zhao Y."/>
            <person name="Gasparich G.E."/>
            <person name="Gaynor B.J."/>
            <person name="Donofrio N."/>
        </authorList>
    </citation>
    <scope>NUCLEOTIDE SEQUENCE [LARGE SCALE GENOMIC DNA]</scope>
    <source>
        <strain evidence="6 7">Tab4c</strain>
    </source>
</reference>
<evidence type="ECO:0000256" key="2">
    <source>
        <dbReference type="ARBA" id="ARBA00023015"/>
    </source>
</evidence>
<evidence type="ECO:0000313" key="7">
    <source>
        <dbReference type="Proteomes" id="UP000067243"/>
    </source>
</evidence>
<dbReference type="RefSeq" id="WP_082236193.1">
    <property type="nucleotide sequence ID" value="NZ_CP012328.1"/>
</dbReference>
<dbReference type="Gene3D" id="3.40.930.10">
    <property type="entry name" value="Mannitol-specific EII, Chain A"/>
    <property type="match status" value="1"/>
</dbReference>
<dbReference type="PROSITE" id="PS51094">
    <property type="entry name" value="PTS_EIIA_TYPE_2"/>
    <property type="match status" value="1"/>
</dbReference>
<keyword evidence="7" id="KW-1185">Reference proteome</keyword>
<dbReference type="GO" id="GO:0008982">
    <property type="term" value="F:protein-N(PI)-phosphohistidine-sugar phosphotransferase activity"/>
    <property type="evidence" value="ECO:0007669"/>
    <property type="project" value="InterPro"/>
</dbReference>
<dbReference type="PROSITE" id="PS00372">
    <property type="entry name" value="PTS_EIIA_TYPE_2_HIS"/>
    <property type="match status" value="1"/>
</dbReference>
<dbReference type="SUPFAM" id="SSF55804">
    <property type="entry name" value="Phoshotransferase/anion transport protein"/>
    <property type="match status" value="1"/>
</dbReference>
<keyword evidence="2" id="KW-0805">Transcription regulation</keyword>
<dbReference type="Pfam" id="PF05043">
    <property type="entry name" value="Mga"/>
    <property type="match status" value="1"/>
</dbReference>
<dbReference type="PATRIC" id="fig|216946.3.peg.805"/>
<dbReference type="EMBL" id="CP012328">
    <property type="protein sequence ID" value="AKU80022.1"/>
    <property type="molecule type" value="Genomic_DNA"/>
</dbReference>
<dbReference type="InterPro" id="IPR036095">
    <property type="entry name" value="PTS_EIIB-like_sf"/>
</dbReference>
<dbReference type="Proteomes" id="UP000067243">
    <property type="component" value="Chromosome"/>
</dbReference>
<dbReference type="PANTHER" id="PTHR30185">
    <property type="entry name" value="CRYPTIC BETA-GLUCOSIDE BGL OPERON ANTITERMINATOR"/>
    <property type="match status" value="1"/>
</dbReference>
<evidence type="ECO:0000313" key="6">
    <source>
        <dbReference type="EMBL" id="AKU80022.1"/>
    </source>
</evidence>
<dbReference type="InterPro" id="IPR002178">
    <property type="entry name" value="PTS_EIIA_type-2_dom"/>
</dbReference>
<dbReference type="GO" id="GO:0003700">
    <property type="term" value="F:DNA-binding transcription factor activity"/>
    <property type="evidence" value="ECO:0007669"/>
    <property type="project" value="InterPro"/>
</dbReference>
<dbReference type="Gene3D" id="1.10.10.10">
    <property type="entry name" value="Winged helix-like DNA-binding domain superfamily/Winged helix DNA-binding domain"/>
    <property type="match status" value="1"/>
</dbReference>
<dbReference type="InterPro" id="IPR007737">
    <property type="entry name" value="Mga_HTH"/>
</dbReference>